<name>A0A5E5C0A6_9BURK</name>
<dbReference type="AlphaFoldDB" id="A0A5E5C0A6"/>
<dbReference type="Pfam" id="PF08988">
    <property type="entry name" value="T3SS_needle_E"/>
    <property type="match status" value="1"/>
</dbReference>
<evidence type="ECO:0000313" key="2">
    <source>
        <dbReference type="Proteomes" id="UP000382040"/>
    </source>
</evidence>
<sequence>MAIRLTRLEDQLAASPAPVAREVGTQLDAARQSLQQALRKPLAPAQHALVQTQMQAVEAAAAILDGMAQRYGTSYGRSS</sequence>
<gene>
    <name evidence="1" type="ORF">PBR20603_04652</name>
</gene>
<dbReference type="InterPro" id="IPR012671">
    <property type="entry name" value="T3SS_PscE/YscE"/>
</dbReference>
<accession>A0A5E5C0A6</accession>
<reference evidence="1 2" key="1">
    <citation type="submission" date="2019-08" db="EMBL/GenBank/DDBJ databases">
        <authorList>
            <person name="Peeters C."/>
        </authorList>
    </citation>
    <scope>NUCLEOTIDE SEQUENCE [LARGE SCALE GENOMIC DNA]</scope>
    <source>
        <strain evidence="1 2">LMG 20603</strain>
    </source>
</reference>
<organism evidence="1 2">
    <name type="scientific">Pandoraea bronchicola</name>
    <dbReference type="NCBI Taxonomy" id="2508287"/>
    <lineage>
        <taxon>Bacteria</taxon>
        <taxon>Pseudomonadati</taxon>
        <taxon>Pseudomonadota</taxon>
        <taxon>Betaproteobacteria</taxon>
        <taxon>Burkholderiales</taxon>
        <taxon>Burkholderiaceae</taxon>
        <taxon>Pandoraea</taxon>
    </lineage>
</organism>
<dbReference type="OrthoDB" id="8943574at2"/>
<proteinExistence type="predicted"/>
<keyword evidence="2" id="KW-1185">Reference proteome</keyword>
<dbReference type="RefSeq" id="WP_150561796.1">
    <property type="nucleotide sequence ID" value="NZ_CABPST010000018.1"/>
</dbReference>
<dbReference type="Proteomes" id="UP000382040">
    <property type="component" value="Unassembled WGS sequence"/>
</dbReference>
<evidence type="ECO:0000313" key="1">
    <source>
        <dbReference type="EMBL" id="VVE90665.1"/>
    </source>
</evidence>
<dbReference type="EMBL" id="CABPST010000018">
    <property type="protein sequence ID" value="VVE90665.1"/>
    <property type="molecule type" value="Genomic_DNA"/>
</dbReference>
<dbReference type="Gene3D" id="1.20.5.420">
    <property type="entry name" value="Immunoglobulin FC, subunit C"/>
    <property type="match status" value="1"/>
</dbReference>
<dbReference type="NCBIfam" id="TIGR02501">
    <property type="entry name" value="type_III_yscE"/>
    <property type="match status" value="1"/>
</dbReference>
<protein>
    <submittedName>
        <fullName evidence="1">EscE/YscE/SsaE family type III secretion system needle protein co-chaperone</fullName>
    </submittedName>
</protein>